<evidence type="ECO:0000313" key="2">
    <source>
        <dbReference type="Proteomes" id="UP001529510"/>
    </source>
</evidence>
<dbReference type="Proteomes" id="UP001529510">
    <property type="component" value="Unassembled WGS sequence"/>
</dbReference>
<proteinExistence type="predicted"/>
<dbReference type="AlphaFoldDB" id="A0ABD0PSE0"/>
<name>A0ABD0PSE0_CIRMR</name>
<protein>
    <submittedName>
        <fullName evidence="1">Uncharacterized protein</fullName>
    </submittedName>
</protein>
<sequence>LLRAVFIMATPLFKCGARCFFMVLAVIGLSFTSCYNLENESVEPDVSLHHGNILSPLLKALSEQNPWGDFTPRAKPDSRYVRYMKRLYKLSSKPDRSHEASHLYNTARLITPREECLEQNRGIPI</sequence>
<feature type="non-terminal residue" evidence="1">
    <location>
        <position position="1"/>
    </location>
</feature>
<gene>
    <name evidence="1" type="ORF">M9458_027906</name>
</gene>
<comment type="caution">
    <text evidence="1">The sequence shown here is derived from an EMBL/GenBank/DDBJ whole genome shotgun (WGS) entry which is preliminary data.</text>
</comment>
<evidence type="ECO:0000313" key="1">
    <source>
        <dbReference type="EMBL" id="KAL0175576.1"/>
    </source>
</evidence>
<keyword evidence="2" id="KW-1185">Reference proteome</keyword>
<organism evidence="1 2">
    <name type="scientific">Cirrhinus mrigala</name>
    <name type="common">Mrigala</name>
    <dbReference type="NCBI Taxonomy" id="683832"/>
    <lineage>
        <taxon>Eukaryota</taxon>
        <taxon>Metazoa</taxon>
        <taxon>Chordata</taxon>
        <taxon>Craniata</taxon>
        <taxon>Vertebrata</taxon>
        <taxon>Euteleostomi</taxon>
        <taxon>Actinopterygii</taxon>
        <taxon>Neopterygii</taxon>
        <taxon>Teleostei</taxon>
        <taxon>Ostariophysi</taxon>
        <taxon>Cypriniformes</taxon>
        <taxon>Cyprinidae</taxon>
        <taxon>Labeoninae</taxon>
        <taxon>Labeonini</taxon>
        <taxon>Cirrhinus</taxon>
    </lineage>
</organism>
<dbReference type="EMBL" id="JAMKFB020000014">
    <property type="protein sequence ID" value="KAL0175576.1"/>
    <property type="molecule type" value="Genomic_DNA"/>
</dbReference>
<reference evidence="1 2" key="1">
    <citation type="submission" date="2024-05" db="EMBL/GenBank/DDBJ databases">
        <title>Genome sequencing and assembly of Indian major carp, Cirrhinus mrigala (Hamilton, 1822).</title>
        <authorList>
            <person name="Mohindra V."/>
            <person name="Chowdhury L.M."/>
            <person name="Lal K."/>
            <person name="Jena J.K."/>
        </authorList>
    </citation>
    <scope>NUCLEOTIDE SEQUENCE [LARGE SCALE GENOMIC DNA]</scope>
    <source>
        <strain evidence="1">CM1030</strain>
        <tissue evidence="1">Blood</tissue>
    </source>
</reference>
<accession>A0ABD0PSE0</accession>